<dbReference type="Gene3D" id="3.40.50.180">
    <property type="entry name" value="Methylesterase CheB, C-terminal domain"/>
    <property type="match status" value="1"/>
</dbReference>
<dbReference type="SUPFAM" id="SSF52738">
    <property type="entry name" value="Methylesterase CheB, C-terminal domain"/>
    <property type="match status" value="1"/>
</dbReference>
<evidence type="ECO:0000256" key="2">
    <source>
        <dbReference type="ARBA" id="ARBA00022500"/>
    </source>
</evidence>
<dbReference type="CDD" id="cd16432">
    <property type="entry name" value="CheB_Rec"/>
    <property type="match status" value="1"/>
</dbReference>
<dbReference type="GO" id="GO:0005737">
    <property type="term" value="C:cytoplasm"/>
    <property type="evidence" value="ECO:0007669"/>
    <property type="project" value="UniProtKB-SubCell"/>
</dbReference>
<dbReference type="HAMAP" id="MF_00099">
    <property type="entry name" value="CheB_chemtxs"/>
    <property type="match status" value="1"/>
</dbReference>
<dbReference type="PROSITE" id="PS50110">
    <property type="entry name" value="RESPONSE_REGULATORY"/>
    <property type="match status" value="1"/>
</dbReference>
<dbReference type="GO" id="GO:0000156">
    <property type="term" value="F:phosphorelay response regulator activity"/>
    <property type="evidence" value="ECO:0007669"/>
    <property type="project" value="InterPro"/>
</dbReference>
<dbReference type="EC" id="3.1.1.61" evidence="5"/>
<evidence type="ECO:0000259" key="8">
    <source>
        <dbReference type="PROSITE" id="PS50110"/>
    </source>
</evidence>
<dbReference type="PATRIC" id="fig|1550566.3.peg.2475"/>
<keyword evidence="1 5" id="KW-0963">Cytoplasm</keyword>
<dbReference type="PROSITE" id="PS50122">
    <property type="entry name" value="CHEB"/>
    <property type="match status" value="1"/>
</dbReference>
<dbReference type="Pfam" id="PF01339">
    <property type="entry name" value="CheB_methylest"/>
    <property type="match status" value="1"/>
</dbReference>
<evidence type="ECO:0000256" key="6">
    <source>
        <dbReference type="PROSITE-ProRule" id="PRU00050"/>
    </source>
</evidence>
<dbReference type="InterPro" id="IPR001789">
    <property type="entry name" value="Sig_transdc_resp-reg_receiver"/>
</dbReference>
<evidence type="ECO:0000256" key="5">
    <source>
        <dbReference type="HAMAP-Rule" id="MF_00099"/>
    </source>
</evidence>
<dbReference type="STRING" id="1550566.SZ63_11320"/>
<dbReference type="PIRSF" id="PIRSF000876">
    <property type="entry name" value="RR_chemtxs_CheB"/>
    <property type="match status" value="1"/>
</dbReference>
<keyword evidence="2 5" id="KW-0145">Chemotaxis</keyword>
<evidence type="ECO:0000256" key="3">
    <source>
        <dbReference type="ARBA" id="ARBA00022801"/>
    </source>
</evidence>
<organism evidence="10 11">
    <name type="scientific">Methanoculleus sediminis</name>
    <dbReference type="NCBI Taxonomy" id="1550566"/>
    <lineage>
        <taxon>Archaea</taxon>
        <taxon>Methanobacteriati</taxon>
        <taxon>Methanobacteriota</taxon>
        <taxon>Stenosarchaea group</taxon>
        <taxon>Methanomicrobia</taxon>
        <taxon>Methanomicrobiales</taxon>
        <taxon>Methanomicrobiaceae</taxon>
        <taxon>Methanoculleus</taxon>
    </lineage>
</organism>
<dbReference type="InterPro" id="IPR011006">
    <property type="entry name" value="CheY-like_superfamily"/>
</dbReference>
<comment type="domain">
    <text evidence="5">Contains a C-terminal catalytic domain, and an N-terminal region which modulates catalytic activity.</text>
</comment>
<comment type="caution">
    <text evidence="10">The sequence shown here is derived from an EMBL/GenBank/DDBJ whole genome shotgun (WGS) entry which is preliminary data.</text>
</comment>
<dbReference type="NCBIfam" id="NF001965">
    <property type="entry name" value="PRK00742.1"/>
    <property type="match status" value="1"/>
</dbReference>
<dbReference type="RefSeq" id="WP_048185481.1">
    <property type="nucleotide sequence ID" value="NZ_JXOJ01000008.1"/>
</dbReference>
<keyword evidence="11" id="KW-1185">Reference proteome</keyword>
<comment type="catalytic activity">
    <reaction evidence="4 5">
        <text>[protein]-L-glutamate 5-O-methyl ester + H2O = L-glutamyl-[protein] + methanol + H(+)</text>
        <dbReference type="Rhea" id="RHEA:23236"/>
        <dbReference type="Rhea" id="RHEA-COMP:10208"/>
        <dbReference type="Rhea" id="RHEA-COMP:10311"/>
        <dbReference type="ChEBI" id="CHEBI:15377"/>
        <dbReference type="ChEBI" id="CHEBI:15378"/>
        <dbReference type="ChEBI" id="CHEBI:17790"/>
        <dbReference type="ChEBI" id="CHEBI:29973"/>
        <dbReference type="ChEBI" id="CHEBI:82795"/>
        <dbReference type="EC" id="3.1.1.61"/>
    </reaction>
</comment>
<dbReference type="SMART" id="SM00448">
    <property type="entry name" value="REC"/>
    <property type="match status" value="1"/>
</dbReference>
<comment type="subcellular location">
    <subcellularLocation>
        <location evidence="5">Cytoplasm</location>
    </subcellularLocation>
</comment>
<dbReference type="GO" id="GO:0050568">
    <property type="term" value="F:protein-glutamine glutaminase activity"/>
    <property type="evidence" value="ECO:0007669"/>
    <property type="project" value="UniProtKB-UniRule"/>
</dbReference>
<feature type="active site" evidence="5 6">
    <location>
        <position position="281"/>
    </location>
</feature>
<dbReference type="GO" id="GO:0008984">
    <property type="term" value="F:protein-glutamate methylesterase activity"/>
    <property type="evidence" value="ECO:0007669"/>
    <property type="project" value="UniProtKB-UniRule"/>
</dbReference>
<keyword evidence="3 5" id="KW-0378">Hydrolase</keyword>
<evidence type="ECO:0000256" key="1">
    <source>
        <dbReference type="ARBA" id="ARBA00022490"/>
    </source>
</evidence>
<dbReference type="EMBL" id="JXOJ01000008">
    <property type="protein sequence ID" value="KLK87189.1"/>
    <property type="molecule type" value="Genomic_DNA"/>
</dbReference>
<dbReference type="AlphaFoldDB" id="A0A0H1QWI4"/>
<dbReference type="InterPro" id="IPR000673">
    <property type="entry name" value="Sig_transdc_resp-reg_Me-estase"/>
</dbReference>
<dbReference type="InterPro" id="IPR008248">
    <property type="entry name" value="CheB-like"/>
</dbReference>
<evidence type="ECO:0000256" key="7">
    <source>
        <dbReference type="PROSITE-ProRule" id="PRU00169"/>
    </source>
</evidence>
<comment type="similarity">
    <text evidence="5">Belongs to the CheB family.</text>
</comment>
<dbReference type="PANTHER" id="PTHR42872">
    <property type="entry name" value="PROTEIN-GLUTAMATE METHYLESTERASE/PROTEIN-GLUTAMINE GLUTAMINASE"/>
    <property type="match status" value="1"/>
</dbReference>
<comment type="function">
    <text evidence="5">Involved in chemotaxis. Part of a chemotaxis signal transduction system that modulates chemotaxis in response to various stimuli. Catalyzes the demethylation of specific methylglutamate residues introduced into the chemoreceptors (methyl-accepting chemotaxis proteins or MCP) by CheR. Also mediates the irreversible deamidation of specific glutamine residues to glutamic acid.</text>
</comment>
<comment type="PTM">
    <text evidence="5">Phosphorylated by CheA. Phosphorylation of the N-terminal regulatory domain activates the methylesterase activity.</text>
</comment>
<dbReference type="Proteomes" id="UP000035301">
    <property type="component" value="Unassembled WGS sequence"/>
</dbReference>
<dbReference type="OrthoDB" id="2857at2157"/>
<dbReference type="GO" id="GO:0006935">
    <property type="term" value="P:chemotaxis"/>
    <property type="evidence" value="ECO:0007669"/>
    <property type="project" value="UniProtKB-UniRule"/>
</dbReference>
<name>A0A0H1QWI4_9EURY</name>
<dbReference type="CDD" id="cd17541">
    <property type="entry name" value="REC_CheB-like"/>
    <property type="match status" value="1"/>
</dbReference>
<reference evidence="10 11" key="1">
    <citation type="journal article" date="2015" name="Int. J. Syst. Evol. Microbiol.">
        <title>Methanoculleus sediminis sp. nov., a methanogen from sediments near a submarine mud volcano.</title>
        <authorList>
            <person name="Chen S.C."/>
            <person name="Chen M.F."/>
            <person name="Lai M.C."/>
            <person name="Weng C.Y."/>
            <person name="Wu S.Y."/>
            <person name="Lin S."/>
            <person name="Yang T.F."/>
            <person name="Chen P.C."/>
        </authorList>
    </citation>
    <scope>NUCLEOTIDE SEQUENCE [LARGE SCALE GENOMIC DNA]</scope>
    <source>
        <strain evidence="10 11">S3Fa</strain>
    </source>
</reference>
<dbReference type="Gene3D" id="3.40.50.2300">
    <property type="match status" value="1"/>
</dbReference>
<evidence type="ECO:0000313" key="10">
    <source>
        <dbReference type="EMBL" id="KLK87189.1"/>
    </source>
</evidence>
<dbReference type="Pfam" id="PF00072">
    <property type="entry name" value="Response_reg"/>
    <property type="match status" value="1"/>
</dbReference>
<feature type="domain" description="Response regulatory" evidence="8">
    <location>
        <begin position="3"/>
        <end position="121"/>
    </location>
</feature>
<accession>A0A0H1QWI4</accession>
<evidence type="ECO:0000256" key="4">
    <source>
        <dbReference type="ARBA" id="ARBA00048267"/>
    </source>
</evidence>
<feature type="active site" evidence="5 6">
    <location>
        <position position="180"/>
    </location>
</feature>
<evidence type="ECO:0000313" key="11">
    <source>
        <dbReference type="Proteomes" id="UP000035301"/>
    </source>
</evidence>
<evidence type="ECO:0000259" key="9">
    <source>
        <dbReference type="PROSITE" id="PS50122"/>
    </source>
</evidence>
<feature type="active site" evidence="5 6">
    <location>
        <position position="153"/>
    </location>
</feature>
<gene>
    <name evidence="5" type="primary">cheB</name>
    <name evidence="10" type="ORF">SZ63_11320</name>
</gene>
<dbReference type="PANTHER" id="PTHR42872:SF6">
    <property type="entry name" value="PROTEIN-GLUTAMATE METHYLESTERASE_PROTEIN-GLUTAMINE GLUTAMINASE"/>
    <property type="match status" value="1"/>
</dbReference>
<proteinExistence type="inferred from homology"/>
<keyword evidence="5 7" id="KW-0597">Phosphoprotein</keyword>
<comment type="catalytic activity">
    <reaction evidence="5">
        <text>L-glutaminyl-[protein] + H2O = L-glutamyl-[protein] + NH4(+)</text>
        <dbReference type="Rhea" id="RHEA:16441"/>
        <dbReference type="Rhea" id="RHEA-COMP:10207"/>
        <dbReference type="Rhea" id="RHEA-COMP:10208"/>
        <dbReference type="ChEBI" id="CHEBI:15377"/>
        <dbReference type="ChEBI" id="CHEBI:28938"/>
        <dbReference type="ChEBI" id="CHEBI:29973"/>
        <dbReference type="ChEBI" id="CHEBI:30011"/>
        <dbReference type="EC" id="3.5.1.44"/>
    </reaction>
</comment>
<protein>
    <recommendedName>
        <fullName evidence="5">Protein-glutamate methylesterase/protein-glutamine glutaminase</fullName>
        <ecNumber evidence="5">3.1.1.61</ecNumber>
        <ecNumber evidence="5">3.5.1.44</ecNumber>
    </recommendedName>
</protein>
<feature type="domain" description="CheB-type methylesterase" evidence="9">
    <location>
        <begin position="141"/>
        <end position="339"/>
    </location>
</feature>
<sequence length="344" mass="36332">MIRVLIVDDSLFIRTILRDLLKDSPEIEVVGTAVNGIDALEKISGLKPDVVTLDIEMPRMGGLEVLEALQKAGTKPKVIVLSTLTSRQADMTHRALRLGADDFMLKPRDVPNVRGIEKELVQKIKNLVVLPTIVKPTAVSRSEADAVVVIGSSAGGPPMLDTLLSALPPDLPAAVVVTQHMPEGFTASLAERLSRVSALPVKETANGDSLRTGTVLVSKAGFHTVISGVASSNGKNHGRIIHSTAPRLHAVRPAVDKTFASAARVFGSRTVSVLLSGMGNDGGEGTLAVKTAGGRTMVCTEEDCLVYGMARSALARNCVDKVVPLDGLAREITRAVGQLEVNHV</sequence>
<dbReference type="SUPFAM" id="SSF52172">
    <property type="entry name" value="CheY-like"/>
    <property type="match status" value="1"/>
</dbReference>
<dbReference type="InterPro" id="IPR035909">
    <property type="entry name" value="CheB_C"/>
</dbReference>
<feature type="modified residue" description="4-aspartylphosphate" evidence="5 7">
    <location>
        <position position="54"/>
    </location>
</feature>
<dbReference type="EC" id="3.5.1.44" evidence="5"/>